<proteinExistence type="predicted"/>
<keyword evidence="2" id="KW-1185">Reference proteome</keyword>
<accession>U7QHG0</accession>
<protein>
    <submittedName>
        <fullName evidence="1">Uncharacterized protein</fullName>
    </submittedName>
</protein>
<dbReference type="Proteomes" id="UP000017127">
    <property type="component" value="Unassembled WGS sequence"/>
</dbReference>
<reference evidence="1 2" key="1">
    <citation type="journal article" date="2013" name="Front. Microbiol.">
        <title>Comparative genomic analyses of the cyanobacterium, Lyngbya aestuarii BL J, a powerful hydrogen producer.</title>
        <authorList>
            <person name="Kothari A."/>
            <person name="Vaughn M."/>
            <person name="Garcia-Pichel F."/>
        </authorList>
    </citation>
    <scope>NUCLEOTIDE SEQUENCE [LARGE SCALE GENOMIC DNA]</scope>
    <source>
        <strain evidence="1 2">BL J</strain>
    </source>
</reference>
<gene>
    <name evidence="1" type="ORF">M595_2603</name>
</gene>
<organism evidence="1 2">
    <name type="scientific">Lyngbya aestuarii BL J</name>
    <dbReference type="NCBI Taxonomy" id="1348334"/>
    <lineage>
        <taxon>Bacteria</taxon>
        <taxon>Bacillati</taxon>
        <taxon>Cyanobacteriota</taxon>
        <taxon>Cyanophyceae</taxon>
        <taxon>Oscillatoriophycideae</taxon>
        <taxon>Oscillatoriales</taxon>
        <taxon>Microcoleaceae</taxon>
        <taxon>Lyngbya</taxon>
    </lineage>
</organism>
<comment type="caution">
    <text evidence="1">The sequence shown here is derived from an EMBL/GenBank/DDBJ whole genome shotgun (WGS) entry which is preliminary data.</text>
</comment>
<name>U7QHG0_9CYAN</name>
<dbReference type="AlphaFoldDB" id="U7QHG0"/>
<dbReference type="EMBL" id="AUZM01000022">
    <property type="protein sequence ID" value="ERT07379.1"/>
    <property type="molecule type" value="Genomic_DNA"/>
</dbReference>
<evidence type="ECO:0000313" key="1">
    <source>
        <dbReference type="EMBL" id="ERT07379.1"/>
    </source>
</evidence>
<evidence type="ECO:0000313" key="2">
    <source>
        <dbReference type="Proteomes" id="UP000017127"/>
    </source>
</evidence>
<sequence length="48" mass="5421">MLFKELEQMESALLPLLTDLWVRVMGLGENRDHSSMSSSSARFGLLHS</sequence>